<organism evidence="4">
    <name type="scientific">Dichomitus squalens</name>
    <dbReference type="NCBI Taxonomy" id="114155"/>
    <lineage>
        <taxon>Eukaryota</taxon>
        <taxon>Fungi</taxon>
        <taxon>Dikarya</taxon>
        <taxon>Basidiomycota</taxon>
        <taxon>Agaricomycotina</taxon>
        <taxon>Agaricomycetes</taxon>
        <taxon>Polyporales</taxon>
        <taxon>Polyporaceae</taxon>
        <taxon>Dichomitus</taxon>
    </lineage>
</organism>
<dbReference type="InterPro" id="IPR045340">
    <property type="entry name" value="DUF6533"/>
</dbReference>
<evidence type="ECO:0000313" key="4">
    <source>
        <dbReference type="EMBL" id="TBU21638.1"/>
    </source>
</evidence>
<protein>
    <recommendedName>
        <fullName evidence="3">DUF6533 domain-containing protein</fullName>
    </recommendedName>
</protein>
<feature type="compositionally biased region" description="Acidic residues" evidence="1">
    <location>
        <begin position="287"/>
        <end position="302"/>
    </location>
</feature>
<feature type="domain" description="DUF6533" evidence="3">
    <location>
        <begin position="1"/>
        <end position="40"/>
    </location>
</feature>
<evidence type="ECO:0000256" key="1">
    <source>
        <dbReference type="SAM" id="MobiDB-lite"/>
    </source>
</evidence>
<name>A0A4Q9M6D6_9APHY</name>
<feature type="transmembrane region" description="Helical" evidence="2">
    <location>
        <begin position="187"/>
        <end position="211"/>
    </location>
</feature>
<gene>
    <name evidence="4" type="ORF">BD311DRAFT_677903</name>
</gene>
<keyword evidence="2" id="KW-0472">Membrane</keyword>
<dbReference type="AlphaFoldDB" id="A0A4Q9M6D6"/>
<feature type="non-terminal residue" evidence="4">
    <location>
        <position position="1"/>
    </location>
</feature>
<dbReference type="EMBL" id="ML143588">
    <property type="protein sequence ID" value="TBU21638.1"/>
    <property type="molecule type" value="Genomic_DNA"/>
</dbReference>
<evidence type="ECO:0000259" key="3">
    <source>
        <dbReference type="Pfam" id="PF20151"/>
    </source>
</evidence>
<keyword evidence="2" id="KW-1133">Transmembrane helix</keyword>
<dbReference type="Proteomes" id="UP000292957">
    <property type="component" value="Unassembled WGS sequence"/>
</dbReference>
<keyword evidence="2" id="KW-0812">Transmembrane</keyword>
<dbReference type="OrthoDB" id="2756573at2759"/>
<feature type="transmembrane region" description="Helical" evidence="2">
    <location>
        <begin position="146"/>
        <end position="167"/>
    </location>
</feature>
<evidence type="ECO:0000256" key="2">
    <source>
        <dbReference type="SAM" id="Phobius"/>
    </source>
</evidence>
<proteinExistence type="predicted"/>
<feature type="region of interest" description="Disordered" evidence="1">
    <location>
        <begin position="286"/>
        <end position="315"/>
    </location>
</feature>
<reference evidence="4" key="1">
    <citation type="submission" date="2019-01" db="EMBL/GenBank/DDBJ databases">
        <title>Draft genome sequences of three monokaryotic isolates of the white-rot basidiomycete fungus Dichomitus squalens.</title>
        <authorList>
            <consortium name="DOE Joint Genome Institute"/>
            <person name="Lopez S.C."/>
            <person name="Andreopoulos B."/>
            <person name="Pangilinan J."/>
            <person name="Lipzen A."/>
            <person name="Riley R."/>
            <person name="Ahrendt S."/>
            <person name="Ng V."/>
            <person name="Barry K."/>
            <person name="Daum C."/>
            <person name="Grigoriev I.V."/>
            <person name="Hilden K.S."/>
            <person name="Makela M.R."/>
            <person name="de Vries R.P."/>
        </authorList>
    </citation>
    <scope>NUCLEOTIDE SEQUENCE [LARGE SCALE GENOMIC DNA]</scope>
    <source>
        <strain evidence="4">OM18370.1</strain>
    </source>
</reference>
<accession>A0A4Q9M6D6</accession>
<dbReference type="Pfam" id="PF20151">
    <property type="entry name" value="DUF6533"/>
    <property type="match status" value="1"/>
</dbReference>
<feature type="transmembrane region" description="Helical" evidence="2">
    <location>
        <begin position="103"/>
        <end position="122"/>
    </location>
</feature>
<feature type="transmembrane region" description="Helical" evidence="2">
    <location>
        <begin position="75"/>
        <end position="91"/>
    </location>
</feature>
<sequence length="315" mass="34206">AVVFLYDAVLTTGQEVTYFWGRRVTGATILFWLNKYMTMLYMVWNLATSHNISDESRSFVCSCKISVRGDVAVDYLLFLVIAVFTAMRVYALRKSLLLSSITFILSMVPIGTNFTFFCFGLTGENISPFGCQAVDTVSLMLEPVTIVTRSCVIAADCLAITATWFTLDRSRSILHMVRPKGTLSSVFLVDGTIYFVTLVVLNCLHLAFTLLSLEIGALQPTSVVGDFTVPISAILLSRFLLHLQSASLRAVGSLSSSQASSAPDPDRSITFERVVGSLSASITADDYNVEQEVDAGESEDVDMAAGGGSDQTSPE</sequence>